<protein>
    <submittedName>
        <fullName evidence="1">Uncharacterized protein</fullName>
    </submittedName>
</protein>
<dbReference type="AlphaFoldDB" id="A0A0P6XWX2"/>
<keyword evidence="2" id="KW-1185">Reference proteome</keyword>
<accession>A0A0P6XWX2</accession>
<comment type="caution">
    <text evidence="1">The sequence shown here is derived from an EMBL/GenBank/DDBJ whole genome shotgun (WGS) entry which is preliminary data.</text>
</comment>
<evidence type="ECO:0000313" key="2">
    <source>
        <dbReference type="Proteomes" id="UP000050277"/>
    </source>
</evidence>
<proteinExistence type="predicted"/>
<gene>
    <name evidence="1" type="ORF">SE18_24105</name>
</gene>
<name>A0A0P6XWX2_9CHLR</name>
<sequence>MTEQWPEDAEQIGNLVFVPNREYPYPFKVAVPPRFWMEEQTGVLEAAVDAYMNGERLDEGQLAALKLYLTQYVERAVMAHDANRQKYTGLIKKMRTIHDIESIADELAEFGAEVF</sequence>
<dbReference type="Proteomes" id="UP000050277">
    <property type="component" value="Unassembled WGS sequence"/>
</dbReference>
<dbReference type="STRING" id="70996.SE18_24105"/>
<evidence type="ECO:0000313" key="1">
    <source>
        <dbReference type="EMBL" id="KPL80156.1"/>
    </source>
</evidence>
<dbReference type="RefSeq" id="WP_054537029.1">
    <property type="nucleotide sequence ID" value="NZ_LGKP01000040.1"/>
</dbReference>
<organism evidence="1 2">
    <name type="scientific">Herpetosiphon geysericola</name>
    <dbReference type="NCBI Taxonomy" id="70996"/>
    <lineage>
        <taxon>Bacteria</taxon>
        <taxon>Bacillati</taxon>
        <taxon>Chloroflexota</taxon>
        <taxon>Chloroflexia</taxon>
        <taxon>Herpetosiphonales</taxon>
        <taxon>Herpetosiphonaceae</taxon>
        <taxon>Herpetosiphon</taxon>
    </lineage>
</organism>
<dbReference type="OrthoDB" id="161129at2"/>
<reference evidence="1 2" key="1">
    <citation type="submission" date="2015-07" db="EMBL/GenBank/DDBJ databases">
        <title>Whole genome sequence of Herpetosiphon geysericola DSM 7119.</title>
        <authorList>
            <person name="Hemp J."/>
            <person name="Ward L.M."/>
            <person name="Pace L.A."/>
            <person name="Fischer W.W."/>
        </authorList>
    </citation>
    <scope>NUCLEOTIDE SEQUENCE [LARGE SCALE GENOMIC DNA]</scope>
    <source>
        <strain evidence="1 2">DSM 7119</strain>
    </source>
</reference>
<dbReference type="EMBL" id="LGKP01000040">
    <property type="protein sequence ID" value="KPL80156.1"/>
    <property type="molecule type" value="Genomic_DNA"/>
</dbReference>